<dbReference type="Proteomes" id="UP001153069">
    <property type="component" value="Unassembled WGS sequence"/>
</dbReference>
<sequence>MKFLEVAGVRNIRPKSKPWSDKDDTMRAPLLLLPLRLLGGERPLRSMEPLVVQQRRSSFGSTRLLQSFSSGDNNDAAAANNNNVQAPPRKAMVSFHQDEFQDWVAELECGHFQHVRHNPPMVERPWVLTEQGRASFLGYKLPCKKCLERAPKDKQ</sequence>
<evidence type="ECO:0000313" key="3">
    <source>
        <dbReference type="Proteomes" id="UP001153069"/>
    </source>
</evidence>
<gene>
    <name evidence="2" type="ORF">SEMRO_1078_G238800.1</name>
</gene>
<name>A0A9N8EJW7_9STRA</name>
<dbReference type="Pfam" id="PF12088">
    <property type="entry name" value="DUF3565"/>
    <property type="match status" value="1"/>
</dbReference>
<reference evidence="2" key="1">
    <citation type="submission" date="2020-06" db="EMBL/GenBank/DDBJ databases">
        <authorList>
            <consortium name="Plant Systems Biology data submission"/>
        </authorList>
    </citation>
    <scope>NUCLEOTIDE SEQUENCE</scope>
    <source>
        <strain evidence="2">D6</strain>
    </source>
</reference>
<organism evidence="2 3">
    <name type="scientific">Seminavis robusta</name>
    <dbReference type="NCBI Taxonomy" id="568900"/>
    <lineage>
        <taxon>Eukaryota</taxon>
        <taxon>Sar</taxon>
        <taxon>Stramenopiles</taxon>
        <taxon>Ochrophyta</taxon>
        <taxon>Bacillariophyta</taxon>
        <taxon>Bacillariophyceae</taxon>
        <taxon>Bacillariophycidae</taxon>
        <taxon>Naviculales</taxon>
        <taxon>Naviculaceae</taxon>
        <taxon>Seminavis</taxon>
    </lineage>
</organism>
<dbReference type="AlphaFoldDB" id="A0A9N8EJW7"/>
<dbReference type="EMBL" id="CAICTM010001076">
    <property type="protein sequence ID" value="CAB9520159.1"/>
    <property type="molecule type" value="Genomic_DNA"/>
</dbReference>
<comment type="caution">
    <text evidence="2">The sequence shown here is derived from an EMBL/GenBank/DDBJ whole genome shotgun (WGS) entry which is preliminary data.</text>
</comment>
<feature type="region of interest" description="Disordered" evidence="1">
    <location>
        <begin position="63"/>
        <end position="88"/>
    </location>
</feature>
<evidence type="ECO:0000313" key="2">
    <source>
        <dbReference type="EMBL" id="CAB9520159.1"/>
    </source>
</evidence>
<proteinExistence type="predicted"/>
<keyword evidence="3" id="KW-1185">Reference proteome</keyword>
<evidence type="ECO:0008006" key="4">
    <source>
        <dbReference type="Google" id="ProtNLM"/>
    </source>
</evidence>
<accession>A0A9N8EJW7</accession>
<protein>
    <recommendedName>
        <fullName evidence="4">DUF3565 domain-containing protein</fullName>
    </recommendedName>
</protein>
<dbReference type="InterPro" id="IPR021948">
    <property type="entry name" value="DUF3565"/>
</dbReference>
<feature type="compositionally biased region" description="Low complexity" evidence="1">
    <location>
        <begin position="72"/>
        <end position="83"/>
    </location>
</feature>
<evidence type="ECO:0000256" key="1">
    <source>
        <dbReference type="SAM" id="MobiDB-lite"/>
    </source>
</evidence>